<comment type="caution">
    <text evidence="3">The sequence shown here is derived from an EMBL/GenBank/DDBJ whole genome shotgun (WGS) entry which is preliminary data.</text>
</comment>
<dbReference type="InterPro" id="IPR005174">
    <property type="entry name" value="KIB1-4_b-propeller"/>
</dbReference>
<dbReference type="Pfam" id="PF03478">
    <property type="entry name" value="Beta-prop_KIB1-4"/>
    <property type="match status" value="1"/>
</dbReference>
<name>A0A6D2HUM4_9BRAS</name>
<keyword evidence="4" id="KW-1185">Reference proteome</keyword>
<feature type="domain" description="KIB1-4 beta-propeller" evidence="2">
    <location>
        <begin position="89"/>
        <end position="323"/>
    </location>
</feature>
<reference evidence="3" key="1">
    <citation type="submission" date="2020-01" db="EMBL/GenBank/DDBJ databases">
        <authorList>
            <person name="Mishra B."/>
        </authorList>
    </citation>
    <scope>NUCLEOTIDE SEQUENCE [LARGE SCALE GENOMIC DNA]</scope>
</reference>
<dbReference type="InterPro" id="IPR036047">
    <property type="entry name" value="F-box-like_dom_sf"/>
</dbReference>
<dbReference type="Proteomes" id="UP000467841">
    <property type="component" value="Unassembled WGS sequence"/>
</dbReference>
<sequence>MKSGSPSSTTVSGKRSKLVNLSIADLPSSLLEVIMSLLVFKDNIRASVACKSWLEAALSVRVVEKHPWLLCFQTYDSNLFELRDPLQWKPYTLELPEIADSTVRYSRDGWLLMQRYSSEDEMFFFNPFTRELITLPKFELAFRQISFSFAPTSDSCVVVALSFSNDHVTISSCHPGAAEWISNDFPTKDQMFTNLVYLNERFYCINCYNRTGDGLYSFHPSSRTWNCHATQYSYLDPLDHRTLRGCEKFWYQSVVCLAEKEGELFLMTTSHIGRKPLVYKLVSLRWEEMSTETELDGLTIFASSYNSEGRKSPPSMRNNVYFSRFGYNRKHCLSRLVKGGTIIQLFKGESGLNFVLMEASGSIPRRTF</sequence>
<dbReference type="SUPFAM" id="SSF81383">
    <property type="entry name" value="F-box domain"/>
    <property type="match status" value="1"/>
</dbReference>
<dbReference type="Pfam" id="PF00646">
    <property type="entry name" value="F-box"/>
    <property type="match status" value="1"/>
</dbReference>
<feature type="domain" description="F-box" evidence="1">
    <location>
        <begin position="24"/>
        <end position="62"/>
    </location>
</feature>
<dbReference type="EMBL" id="CACVBM020000366">
    <property type="protein sequence ID" value="CAA7018296.1"/>
    <property type="molecule type" value="Genomic_DNA"/>
</dbReference>
<dbReference type="AlphaFoldDB" id="A0A6D2HUM4"/>
<organism evidence="3 4">
    <name type="scientific">Microthlaspi erraticum</name>
    <dbReference type="NCBI Taxonomy" id="1685480"/>
    <lineage>
        <taxon>Eukaryota</taxon>
        <taxon>Viridiplantae</taxon>
        <taxon>Streptophyta</taxon>
        <taxon>Embryophyta</taxon>
        <taxon>Tracheophyta</taxon>
        <taxon>Spermatophyta</taxon>
        <taxon>Magnoliopsida</taxon>
        <taxon>eudicotyledons</taxon>
        <taxon>Gunneridae</taxon>
        <taxon>Pentapetalae</taxon>
        <taxon>rosids</taxon>
        <taxon>malvids</taxon>
        <taxon>Brassicales</taxon>
        <taxon>Brassicaceae</taxon>
        <taxon>Coluteocarpeae</taxon>
        <taxon>Microthlaspi</taxon>
    </lineage>
</organism>
<evidence type="ECO:0000259" key="1">
    <source>
        <dbReference type="Pfam" id="PF00646"/>
    </source>
</evidence>
<evidence type="ECO:0000313" key="4">
    <source>
        <dbReference type="Proteomes" id="UP000467841"/>
    </source>
</evidence>
<evidence type="ECO:0000313" key="3">
    <source>
        <dbReference type="EMBL" id="CAA7018296.1"/>
    </source>
</evidence>
<dbReference type="PANTHER" id="PTHR33127:SF30">
    <property type="entry name" value="F-BOX DOMAIN-CONTAINING PROTEIN"/>
    <property type="match status" value="1"/>
</dbReference>
<dbReference type="OrthoDB" id="1863935at2759"/>
<evidence type="ECO:0000259" key="2">
    <source>
        <dbReference type="Pfam" id="PF03478"/>
    </source>
</evidence>
<dbReference type="InterPro" id="IPR001810">
    <property type="entry name" value="F-box_dom"/>
</dbReference>
<gene>
    <name evidence="3" type="ORF">MERR_LOCUS5531</name>
</gene>
<protein>
    <submittedName>
        <fullName evidence="3">Uncharacterized protein</fullName>
    </submittedName>
</protein>
<accession>A0A6D2HUM4</accession>
<proteinExistence type="predicted"/>
<dbReference type="PANTHER" id="PTHR33127">
    <property type="entry name" value="TRANSMEMBRANE PROTEIN"/>
    <property type="match status" value="1"/>
</dbReference>